<dbReference type="AlphaFoldDB" id="A0A1X2I802"/>
<dbReference type="Proteomes" id="UP000193560">
    <property type="component" value="Unassembled WGS sequence"/>
</dbReference>
<keyword evidence="1" id="KW-0812">Transmembrane</keyword>
<evidence type="ECO:0000313" key="2">
    <source>
        <dbReference type="EMBL" id="ORZ11227.1"/>
    </source>
</evidence>
<proteinExistence type="predicted"/>
<evidence type="ECO:0000313" key="3">
    <source>
        <dbReference type="Proteomes" id="UP000193560"/>
    </source>
</evidence>
<keyword evidence="1" id="KW-1133">Transmembrane helix</keyword>
<comment type="caution">
    <text evidence="2">The sequence shown here is derived from an EMBL/GenBank/DDBJ whole genome shotgun (WGS) entry which is preliminary data.</text>
</comment>
<gene>
    <name evidence="2" type="ORF">BCR42DRAFT_421792</name>
</gene>
<dbReference type="EMBL" id="MCGE01000022">
    <property type="protein sequence ID" value="ORZ11227.1"/>
    <property type="molecule type" value="Genomic_DNA"/>
</dbReference>
<keyword evidence="1" id="KW-0472">Membrane</keyword>
<sequence length="70" mass="8032">MRICNASLDVSNSYLHKTGIGFELIHPLEFHSLDIFDSFVVTVVLYIMISIAQSAVYSTWYCSNFILFCF</sequence>
<keyword evidence="3" id="KW-1185">Reference proteome</keyword>
<organism evidence="2 3">
    <name type="scientific">Absidia repens</name>
    <dbReference type="NCBI Taxonomy" id="90262"/>
    <lineage>
        <taxon>Eukaryota</taxon>
        <taxon>Fungi</taxon>
        <taxon>Fungi incertae sedis</taxon>
        <taxon>Mucoromycota</taxon>
        <taxon>Mucoromycotina</taxon>
        <taxon>Mucoromycetes</taxon>
        <taxon>Mucorales</taxon>
        <taxon>Cunninghamellaceae</taxon>
        <taxon>Absidia</taxon>
    </lineage>
</organism>
<protein>
    <submittedName>
        <fullName evidence="2">Uncharacterized protein</fullName>
    </submittedName>
</protein>
<evidence type="ECO:0000256" key="1">
    <source>
        <dbReference type="SAM" id="Phobius"/>
    </source>
</evidence>
<reference evidence="2 3" key="1">
    <citation type="submission" date="2016-07" db="EMBL/GenBank/DDBJ databases">
        <title>Pervasive Adenine N6-methylation of Active Genes in Fungi.</title>
        <authorList>
            <consortium name="DOE Joint Genome Institute"/>
            <person name="Mondo S.J."/>
            <person name="Dannebaum R.O."/>
            <person name="Kuo R.C."/>
            <person name="Labutti K."/>
            <person name="Haridas S."/>
            <person name="Kuo A."/>
            <person name="Salamov A."/>
            <person name="Ahrendt S.R."/>
            <person name="Lipzen A."/>
            <person name="Sullivan W."/>
            <person name="Andreopoulos W.B."/>
            <person name="Clum A."/>
            <person name="Lindquist E."/>
            <person name="Daum C."/>
            <person name="Ramamoorthy G.K."/>
            <person name="Gryganskyi A."/>
            <person name="Culley D."/>
            <person name="Magnuson J.K."/>
            <person name="James T.Y."/>
            <person name="O'Malley M.A."/>
            <person name="Stajich J.E."/>
            <person name="Spatafora J.W."/>
            <person name="Visel A."/>
            <person name="Grigoriev I.V."/>
        </authorList>
    </citation>
    <scope>NUCLEOTIDE SEQUENCE [LARGE SCALE GENOMIC DNA]</scope>
    <source>
        <strain evidence="2 3">NRRL 1336</strain>
    </source>
</reference>
<feature type="transmembrane region" description="Helical" evidence="1">
    <location>
        <begin position="39"/>
        <end position="60"/>
    </location>
</feature>
<accession>A0A1X2I802</accession>
<name>A0A1X2I802_9FUNG</name>